<feature type="compositionally biased region" description="Gly residues" evidence="1">
    <location>
        <begin position="61"/>
        <end position="72"/>
    </location>
</feature>
<dbReference type="EMBL" id="ASHM01017775">
    <property type="protein sequence ID" value="PNX99451.1"/>
    <property type="molecule type" value="Genomic_DNA"/>
</dbReference>
<reference evidence="2 3" key="1">
    <citation type="journal article" date="2014" name="Am. J. Bot.">
        <title>Genome assembly and annotation for red clover (Trifolium pratense; Fabaceae).</title>
        <authorList>
            <person name="Istvanek J."/>
            <person name="Jaros M."/>
            <person name="Krenek A."/>
            <person name="Repkova J."/>
        </authorList>
    </citation>
    <scope>NUCLEOTIDE SEQUENCE [LARGE SCALE GENOMIC DNA]</scope>
    <source>
        <strain evidence="3">cv. Tatra</strain>
        <tissue evidence="2">Young leaves</tissue>
    </source>
</reference>
<organism evidence="2 3">
    <name type="scientific">Trifolium pratense</name>
    <name type="common">Red clover</name>
    <dbReference type="NCBI Taxonomy" id="57577"/>
    <lineage>
        <taxon>Eukaryota</taxon>
        <taxon>Viridiplantae</taxon>
        <taxon>Streptophyta</taxon>
        <taxon>Embryophyta</taxon>
        <taxon>Tracheophyta</taxon>
        <taxon>Spermatophyta</taxon>
        <taxon>Magnoliopsida</taxon>
        <taxon>eudicotyledons</taxon>
        <taxon>Gunneridae</taxon>
        <taxon>Pentapetalae</taxon>
        <taxon>rosids</taxon>
        <taxon>fabids</taxon>
        <taxon>Fabales</taxon>
        <taxon>Fabaceae</taxon>
        <taxon>Papilionoideae</taxon>
        <taxon>50 kb inversion clade</taxon>
        <taxon>NPAAA clade</taxon>
        <taxon>Hologalegina</taxon>
        <taxon>IRL clade</taxon>
        <taxon>Trifolieae</taxon>
        <taxon>Trifolium</taxon>
    </lineage>
</organism>
<feature type="region of interest" description="Disordered" evidence="1">
    <location>
        <begin position="41"/>
        <end position="75"/>
    </location>
</feature>
<evidence type="ECO:0000256" key="1">
    <source>
        <dbReference type="SAM" id="MobiDB-lite"/>
    </source>
</evidence>
<dbReference type="AlphaFoldDB" id="A0A2K3N8S5"/>
<sequence length="126" mass="13206">MVGNGGSMFTSQQGLDLIPSSTMSNASVDVASNNWPQSFINNGTLSNTSIPDGNSDRSDSGAGGSGNGGAGGYDALTPNQWSDLSRFNSPRSAIDVVVAPRESGEGRHSSEQFICFVSFFFDLFKL</sequence>
<proteinExistence type="predicted"/>
<evidence type="ECO:0000313" key="2">
    <source>
        <dbReference type="EMBL" id="PNX99451.1"/>
    </source>
</evidence>
<accession>A0A2K3N8S5</accession>
<name>A0A2K3N8S5_TRIPR</name>
<reference evidence="2 3" key="2">
    <citation type="journal article" date="2017" name="Front. Plant Sci.">
        <title>Gene Classification and Mining of Molecular Markers Useful in Red Clover (Trifolium pratense) Breeding.</title>
        <authorList>
            <person name="Istvanek J."/>
            <person name="Dluhosova J."/>
            <person name="Dluhos P."/>
            <person name="Patkova L."/>
            <person name="Nedelnik J."/>
            <person name="Repkova J."/>
        </authorList>
    </citation>
    <scope>NUCLEOTIDE SEQUENCE [LARGE SCALE GENOMIC DNA]</scope>
    <source>
        <strain evidence="3">cv. Tatra</strain>
        <tissue evidence="2">Young leaves</tissue>
    </source>
</reference>
<gene>
    <name evidence="2" type="ORF">L195_g022716</name>
</gene>
<protein>
    <submittedName>
        <fullName evidence="2">Uncharacterized protein</fullName>
    </submittedName>
</protein>
<comment type="caution">
    <text evidence="2">The sequence shown here is derived from an EMBL/GenBank/DDBJ whole genome shotgun (WGS) entry which is preliminary data.</text>
</comment>
<evidence type="ECO:0000313" key="3">
    <source>
        <dbReference type="Proteomes" id="UP000236291"/>
    </source>
</evidence>
<feature type="compositionally biased region" description="Polar residues" evidence="1">
    <location>
        <begin position="41"/>
        <end position="51"/>
    </location>
</feature>
<dbReference type="Proteomes" id="UP000236291">
    <property type="component" value="Unassembled WGS sequence"/>
</dbReference>